<gene>
    <name evidence="2" type="ORF">KSX_56440</name>
</gene>
<dbReference type="InterPro" id="IPR037523">
    <property type="entry name" value="VOC_core"/>
</dbReference>
<comment type="caution">
    <text evidence="2">The sequence shown here is derived from an EMBL/GenBank/DDBJ whole genome shotgun (WGS) entry which is preliminary data.</text>
</comment>
<dbReference type="PANTHER" id="PTHR33993">
    <property type="entry name" value="GLYOXALASE-RELATED"/>
    <property type="match status" value="1"/>
</dbReference>
<dbReference type="SUPFAM" id="SSF54593">
    <property type="entry name" value="Glyoxalase/Bleomycin resistance protein/Dihydroxybiphenyl dioxygenase"/>
    <property type="match status" value="1"/>
</dbReference>
<evidence type="ECO:0000259" key="1">
    <source>
        <dbReference type="PROSITE" id="PS51819"/>
    </source>
</evidence>
<reference evidence="2" key="1">
    <citation type="submission" date="2020-10" db="EMBL/GenBank/DDBJ databases">
        <title>Taxonomic study of unclassified bacteria belonging to the class Ktedonobacteria.</title>
        <authorList>
            <person name="Yabe S."/>
            <person name="Wang C.M."/>
            <person name="Zheng Y."/>
            <person name="Sakai Y."/>
            <person name="Cavaletti L."/>
            <person name="Monciardini P."/>
            <person name="Donadio S."/>
        </authorList>
    </citation>
    <scope>NUCLEOTIDE SEQUENCE</scope>
    <source>
        <strain evidence="2">SOSP1-1</strain>
    </source>
</reference>
<dbReference type="Pfam" id="PF00903">
    <property type="entry name" value="Glyoxalase"/>
    <property type="match status" value="1"/>
</dbReference>
<proteinExistence type="predicted"/>
<evidence type="ECO:0000313" key="3">
    <source>
        <dbReference type="Proteomes" id="UP000612362"/>
    </source>
</evidence>
<protein>
    <recommendedName>
        <fullName evidence="1">VOC domain-containing protein</fullName>
    </recommendedName>
</protein>
<sequence>MIHSTPGTPTWVELCSPDVEVSVSFYRELFGWEASEASFLSGSQMFSSGGKIVSGVRPLHDLQISPQWITYVSTDDAAQTMNHVQEAGGRC</sequence>
<dbReference type="InterPro" id="IPR029068">
    <property type="entry name" value="Glyas_Bleomycin-R_OHBP_Dase"/>
</dbReference>
<dbReference type="PANTHER" id="PTHR33993:SF14">
    <property type="entry name" value="GB|AAF24581.1"/>
    <property type="match status" value="1"/>
</dbReference>
<organism evidence="2 3">
    <name type="scientific">Ktedonospora formicarum</name>
    <dbReference type="NCBI Taxonomy" id="2778364"/>
    <lineage>
        <taxon>Bacteria</taxon>
        <taxon>Bacillati</taxon>
        <taxon>Chloroflexota</taxon>
        <taxon>Ktedonobacteria</taxon>
        <taxon>Ktedonobacterales</taxon>
        <taxon>Ktedonobacteraceae</taxon>
        <taxon>Ktedonospora</taxon>
    </lineage>
</organism>
<dbReference type="Gene3D" id="3.10.180.10">
    <property type="entry name" value="2,3-Dihydroxybiphenyl 1,2-Dioxygenase, domain 1"/>
    <property type="match status" value="1"/>
</dbReference>
<accession>A0A8J3I2B8</accession>
<dbReference type="InterPro" id="IPR052164">
    <property type="entry name" value="Anthracycline_SecMetBiosynth"/>
</dbReference>
<feature type="domain" description="VOC" evidence="1">
    <location>
        <begin position="8"/>
        <end position="91"/>
    </location>
</feature>
<dbReference type="EMBL" id="BNJF01000003">
    <property type="protein sequence ID" value="GHO47481.1"/>
    <property type="molecule type" value="Genomic_DNA"/>
</dbReference>
<dbReference type="Proteomes" id="UP000612362">
    <property type="component" value="Unassembled WGS sequence"/>
</dbReference>
<dbReference type="InterPro" id="IPR004360">
    <property type="entry name" value="Glyas_Fos-R_dOase_dom"/>
</dbReference>
<dbReference type="RefSeq" id="WP_220196767.1">
    <property type="nucleotide sequence ID" value="NZ_BNJF01000003.1"/>
</dbReference>
<dbReference type="PROSITE" id="PS51819">
    <property type="entry name" value="VOC"/>
    <property type="match status" value="1"/>
</dbReference>
<evidence type="ECO:0000313" key="2">
    <source>
        <dbReference type="EMBL" id="GHO47481.1"/>
    </source>
</evidence>
<keyword evidence="3" id="KW-1185">Reference proteome</keyword>
<dbReference type="AlphaFoldDB" id="A0A8J3I2B8"/>
<name>A0A8J3I2B8_9CHLR</name>